<feature type="compositionally biased region" description="Polar residues" evidence="1">
    <location>
        <begin position="1"/>
        <end position="21"/>
    </location>
</feature>
<dbReference type="AlphaFoldDB" id="A0A0B6XWT1"/>
<feature type="compositionally biased region" description="Polar residues" evidence="1">
    <location>
        <begin position="46"/>
        <end position="57"/>
    </location>
</feature>
<sequence>ISIISVTRSNDPLSIPSSSPASKRKHSQRPTALGNSADQGTEKQLQEQLLSASNLDSSKICHTDESTGDSKSVTYIDVKH</sequence>
<feature type="non-terminal residue" evidence="2">
    <location>
        <position position="1"/>
    </location>
</feature>
<dbReference type="EMBL" id="HACG01000895">
    <property type="protein sequence ID" value="CEK47760.1"/>
    <property type="molecule type" value="Transcribed_RNA"/>
</dbReference>
<feature type="compositionally biased region" description="Polar residues" evidence="1">
    <location>
        <begin position="29"/>
        <end position="39"/>
    </location>
</feature>
<protein>
    <submittedName>
        <fullName evidence="2">Uncharacterized protein</fullName>
    </submittedName>
</protein>
<reference evidence="2" key="1">
    <citation type="submission" date="2014-12" db="EMBL/GenBank/DDBJ databases">
        <title>Insight into the proteome of Arion vulgaris.</title>
        <authorList>
            <person name="Aradska J."/>
            <person name="Bulat T."/>
            <person name="Smidak R."/>
            <person name="Sarate P."/>
            <person name="Gangsoo J."/>
            <person name="Sialana F."/>
            <person name="Bilban M."/>
            <person name="Lubec G."/>
        </authorList>
    </citation>
    <scope>NUCLEOTIDE SEQUENCE</scope>
    <source>
        <tissue evidence="2">Skin</tissue>
    </source>
</reference>
<accession>A0A0B6XWT1</accession>
<feature type="non-terminal residue" evidence="2">
    <location>
        <position position="80"/>
    </location>
</feature>
<evidence type="ECO:0000313" key="2">
    <source>
        <dbReference type="EMBL" id="CEK47760.1"/>
    </source>
</evidence>
<name>A0A0B6XWT1_9EUPU</name>
<organism evidence="2">
    <name type="scientific">Arion vulgaris</name>
    <dbReference type="NCBI Taxonomy" id="1028688"/>
    <lineage>
        <taxon>Eukaryota</taxon>
        <taxon>Metazoa</taxon>
        <taxon>Spiralia</taxon>
        <taxon>Lophotrochozoa</taxon>
        <taxon>Mollusca</taxon>
        <taxon>Gastropoda</taxon>
        <taxon>Heterobranchia</taxon>
        <taxon>Euthyneura</taxon>
        <taxon>Panpulmonata</taxon>
        <taxon>Eupulmonata</taxon>
        <taxon>Stylommatophora</taxon>
        <taxon>Helicina</taxon>
        <taxon>Arionoidea</taxon>
        <taxon>Arionidae</taxon>
        <taxon>Arion</taxon>
    </lineage>
</organism>
<proteinExistence type="predicted"/>
<evidence type="ECO:0000256" key="1">
    <source>
        <dbReference type="SAM" id="MobiDB-lite"/>
    </source>
</evidence>
<feature type="region of interest" description="Disordered" evidence="1">
    <location>
        <begin position="1"/>
        <end position="80"/>
    </location>
</feature>
<gene>
    <name evidence="2" type="primary">ORF2175</name>
</gene>